<dbReference type="NCBIfam" id="NF033547">
    <property type="entry name" value="transpos_IS1595"/>
    <property type="match status" value="1"/>
</dbReference>
<dbReference type="RefSeq" id="WP_123169560.1">
    <property type="nucleotide sequence ID" value="NZ_QKOD01000010.1"/>
</dbReference>
<dbReference type="InterPro" id="IPR024445">
    <property type="entry name" value="Tnp_ISXO2-like"/>
</dbReference>
<evidence type="ECO:0000313" key="2">
    <source>
        <dbReference type="EMBL" id="RNJ42553.1"/>
    </source>
</evidence>
<dbReference type="Proteomes" id="UP000275436">
    <property type="component" value="Unassembled WGS sequence"/>
</dbReference>
<dbReference type="Pfam" id="PF12762">
    <property type="entry name" value="DDE_Tnp_IS1595"/>
    <property type="match status" value="1"/>
</dbReference>
<feature type="domain" description="ISXO2-like transposase" evidence="1">
    <location>
        <begin position="97"/>
        <end position="185"/>
    </location>
</feature>
<sequence length="194" mass="20958">MLFQESMAPRGRPWLFECAGKGERPGCRKQISVIAGTVMQGTHLPLRKWFLAAYLMARHSNSISALQLQPKLGVSYRTAWLVLHKLRRAMVNPNRTPLSGTVDVDESAIPYRRKADALERGGGSSTASQIWIAGAVETVGNHGVGRIRLARIADRSAQSIVPCVVANTLPGAALRTDSLASYDKVPAVASGRSI</sequence>
<proteinExistence type="predicted"/>
<dbReference type="AlphaFoldDB" id="A0A3M9X3Q2"/>
<organism evidence="2 3">
    <name type="scientific">Mesorhizobium japonicum</name>
    <dbReference type="NCBI Taxonomy" id="2066070"/>
    <lineage>
        <taxon>Bacteria</taxon>
        <taxon>Pseudomonadati</taxon>
        <taxon>Pseudomonadota</taxon>
        <taxon>Alphaproteobacteria</taxon>
        <taxon>Hyphomicrobiales</taxon>
        <taxon>Phyllobacteriaceae</taxon>
        <taxon>Mesorhizobium</taxon>
    </lineage>
</organism>
<name>A0A3M9X3Q2_9HYPH</name>
<comment type="caution">
    <text evidence="2">The sequence shown here is derived from an EMBL/GenBank/DDBJ whole genome shotgun (WGS) entry which is preliminary data.</text>
</comment>
<accession>A0A3M9X3Q2</accession>
<dbReference type="EMBL" id="QKOD01000010">
    <property type="protein sequence ID" value="RNJ42553.1"/>
    <property type="molecule type" value="Genomic_DNA"/>
</dbReference>
<evidence type="ECO:0000259" key="1">
    <source>
        <dbReference type="Pfam" id="PF12762"/>
    </source>
</evidence>
<reference evidence="2 3" key="1">
    <citation type="journal article" date="2018" name="Mol. Plant Microbe Interact.">
        <title>Taxonomically Different Co-Microsymbionts of a Relict Legume, Oxytropis popoviana, Have Complementary Sets of Symbiotic Genes and Together Increase the Efficiency of Plant Nodulation.</title>
        <authorList>
            <person name="Safronova V."/>
            <person name="Belimov A."/>
            <person name="Sazanova A."/>
            <person name="Chirak E."/>
            <person name="Verkhozina A."/>
            <person name="Kuznetsova I."/>
            <person name="Andronov E."/>
            <person name="Puhalsky J."/>
            <person name="Tikhonovich I."/>
        </authorList>
    </citation>
    <scope>NUCLEOTIDE SEQUENCE [LARGE SCALE GENOMIC DNA]</scope>
    <source>
        <strain evidence="2 3">Opo-235</strain>
    </source>
</reference>
<gene>
    <name evidence="2" type="ORF">DNR46_27655</name>
</gene>
<protein>
    <submittedName>
        <fullName evidence="2">IS1595 family transposase</fullName>
    </submittedName>
</protein>
<evidence type="ECO:0000313" key="3">
    <source>
        <dbReference type="Proteomes" id="UP000275436"/>
    </source>
</evidence>